<dbReference type="InterPro" id="IPR042529">
    <property type="entry name" value="IF_2B-like_C"/>
</dbReference>
<dbReference type="PANTHER" id="PTHR43475:SF3">
    <property type="entry name" value="TRANSLATION INITIATION FACTOR EIF-2B SUBUNIT FAMILY PROTEIN (AFU_ORTHOLOGUE AFUA_2G14290)"/>
    <property type="match status" value="1"/>
</dbReference>
<dbReference type="InterPro" id="IPR000086">
    <property type="entry name" value="NUDIX_hydrolase_dom"/>
</dbReference>
<dbReference type="PROSITE" id="PS51462">
    <property type="entry name" value="NUDIX"/>
    <property type="match status" value="1"/>
</dbReference>
<dbReference type="InterPro" id="IPR037171">
    <property type="entry name" value="NagB/RpiA_transferase-like"/>
</dbReference>
<evidence type="ECO:0000313" key="4">
    <source>
        <dbReference type="EMBL" id="KAK9415260.1"/>
    </source>
</evidence>
<evidence type="ECO:0000256" key="2">
    <source>
        <dbReference type="RuleBase" id="RU003814"/>
    </source>
</evidence>
<protein>
    <submittedName>
        <fullName evidence="4">Translation initiation factor eIF-2B subunit family protein</fullName>
    </submittedName>
</protein>
<comment type="similarity">
    <text evidence="1 2">Belongs to the eIF-2B alpha/beta/delta subunits family.</text>
</comment>
<dbReference type="SUPFAM" id="SSF55811">
    <property type="entry name" value="Nudix"/>
    <property type="match status" value="1"/>
</dbReference>
<organism evidence="4 5">
    <name type="scientific">Seiridium unicorne</name>
    <dbReference type="NCBI Taxonomy" id="138068"/>
    <lineage>
        <taxon>Eukaryota</taxon>
        <taxon>Fungi</taxon>
        <taxon>Dikarya</taxon>
        <taxon>Ascomycota</taxon>
        <taxon>Pezizomycotina</taxon>
        <taxon>Sordariomycetes</taxon>
        <taxon>Xylariomycetidae</taxon>
        <taxon>Amphisphaeriales</taxon>
        <taxon>Sporocadaceae</taxon>
        <taxon>Seiridium</taxon>
    </lineage>
</organism>
<dbReference type="InterPro" id="IPR015797">
    <property type="entry name" value="NUDIX_hydrolase-like_dom_sf"/>
</dbReference>
<keyword evidence="5" id="KW-1185">Reference proteome</keyword>
<feature type="domain" description="Nudix hydrolase" evidence="3">
    <location>
        <begin position="8"/>
        <end position="155"/>
    </location>
</feature>
<accession>A0ABR2ULF5</accession>
<dbReference type="Gene3D" id="3.40.50.10470">
    <property type="entry name" value="Translation initiation factor eif-2b, domain 2"/>
    <property type="match status" value="1"/>
</dbReference>
<evidence type="ECO:0000259" key="3">
    <source>
        <dbReference type="PROSITE" id="PS51462"/>
    </source>
</evidence>
<dbReference type="SUPFAM" id="SSF100950">
    <property type="entry name" value="NagB/RpiA/CoA transferase-like"/>
    <property type="match status" value="1"/>
</dbReference>
<keyword evidence="4" id="KW-0396">Initiation factor</keyword>
<evidence type="ECO:0000256" key="1">
    <source>
        <dbReference type="ARBA" id="ARBA00007251"/>
    </source>
</evidence>
<keyword evidence="4" id="KW-0648">Protein biosynthesis</keyword>
<proteinExistence type="inferred from homology"/>
<sequence>MATDNPVKKRTVAATFLFRISDDASKKAEVALFRRSSHVRTYQHRLAPISGSVEAGDINPLATALREIQEETTLDLASIELLRKGKPYSFADNDIGREWTIYPFAFRLKSIKEGGSGEAGISIDWEHDGWEWHDPLKVDDTDKFGGVPKLVNSLRRVWPVYDLGAEAGGALNDGLEDLGSDHKSGARQLAAKAISILRDVVSKLDSTQGDGEAWWSNVRMAAWHLSYNGRESMGAAIVSSLIAVLKRIEAVWKEAWSNDETLKQHVLATIDEFLAQRNSAVNRICNSFVNYVKSNVLEHTRPSGALSVLTTSYSSTIANSLLKAAEALDITLDLRVLESRPLCEGVTLASKLLLEANQNRRVNVTLFSDASAAIAARGVRFFLFGADRISSTGDVSNKIGTLPAILSTRHISPQAKAIAFSEVEKIAIPESIDDHPVEENDPAELMQAWEARVEGAPVIKEYILRTHGDAEQSRAVVKNVYFEWVPNTLISEYITDEGPWTVEDIRKKSQWVEEECHRFYGNL</sequence>
<dbReference type="Pfam" id="PF00293">
    <property type="entry name" value="NUDIX"/>
    <property type="match status" value="1"/>
</dbReference>
<dbReference type="PANTHER" id="PTHR43475">
    <property type="entry name" value="METHYLTHIORIBOSE-1-PHOSPHATE ISOMERASE"/>
    <property type="match status" value="1"/>
</dbReference>
<dbReference type="Proteomes" id="UP001408356">
    <property type="component" value="Unassembled WGS sequence"/>
</dbReference>
<dbReference type="Pfam" id="PF01008">
    <property type="entry name" value="IF-2B"/>
    <property type="match status" value="1"/>
</dbReference>
<dbReference type="GO" id="GO:0003743">
    <property type="term" value="F:translation initiation factor activity"/>
    <property type="evidence" value="ECO:0007669"/>
    <property type="project" value="UniProtKB-KW"/>
</dbReference>
<dbReference type="Gene3D" id="3.90.79.10">
    <property type="entry name" value="Nucleoside Triphosphate Pyrophosphohydrolase"/>
    <property type="match status" value="1"/>
</dbReference>
<comment type="caution">
    <text evidence="4">The sequence shown here is derived from an EMBL/GenBank/DDBJ whole genome shotgun (WGS) entry which is preliminary data.</text>
</comment>
<name>A0ABR2ULF5_9PEZI</name>
<dbReference type="EMBL" id="JARVKF010000418">
    <property type="protein sequence ID" value="KAK9415260.1"/>
    <property type="molecule type" value="Genomic_DNA"/>
</dbReference>
<dbReference type="CDD" id="cd18872">
    <property type="entry name" value="NUDIX_eIF-2B"/>
    <property type="match status" value="1"/>
</dbReference>
<dbReference type="InterPro" id="IPR000649">
    <property type="entry name" value="IF-2B-related"/>
</dbReference>
<gene>
    <name evidence="4" type="ORF">SUNI508_02108</name>
</gene>
<reference evidence="4 5" key="1">
    <citation type="journal article" date="2024" name="J. Plant Pathol.">
        <title>Sequence and assembly of the genome of Seiridium unicorne, isolate CBS 538.82, causal agent of cypress canker disease.</title>
        <authorList>
            <person name="Scali E."/>
            <person name="Rocca G.D."/>
            <person name="Danti R."/>
            <person name="Garbelotto M."/>
            <person name="Barberini S."/>
            <person name="Baroncelli R."/>
            <person name="Emiliani G."/>
        </authorList>
    </citation>
    <scope>NUCLEOTIDE SEQUENCE [LARGE SCALE GENOMIC DNA]</scope>
    <source>
        <strain evidence="4 5">BM-138-508</strain>
    </source>
</reference>
<evidence type="ECO:0000313" key="5">
    <source>
        <dbReference type="Proteomes" id="UP001408356"/>
    </source>
</evidence>